<dbReference type="InterPro" id="IPR031341">
    <property type="entry name" value="Methyltr_RsmF_N"/>
</dbReference>
<dbReference type="PROSITE" id="PS51686">
    <property type="entry name" value="SAM_MT_RSMB_NOP"/>
    <property type="match status" value="1"/>
</dbReference>
<comment type="caution">
    <text evidence="10">The sequence shown here is derived from an EMBL/GenBank/DDBJ whole genome shotgun (WGS) entry which is preliminary data.</text>
</comment>
<dbReference type="Gene3D" id="3.40.50.150">
    <property type="entry name" value="Vaccinia Virus protein VP39"/>
    <property type="match status" value="1"/>
</dbReference>
<dbReference type="Proteomes" id="UP001519288">
    <property type="component" value="Unassembled WGS sequence"/>
</dbReference>
<dbReference type="InterPro" id="IPR027391">
    <property type="entry name" value="Nol1_Nop2_Fmu_2"/>
</dbReference>
<dbReference type="NCBIfam" id="TIGR00446">
    <property type="entry name" value="nop2p"/>
    <property type="match status" value="1"/>
</dbReference>
<keyword evidence="4 7" id="KW-0808">Transferase</keyword>
<dbReference type="Pfam" id="PF13636">
    <property type="entry name" value="Methyltranf_PUA"/>
    <property type="match status" value="1"/>
</dbReference>
<keyword evidence="11" id="KW-1185">Reference proteome</keyword>
<evidence type="ECO:0000256" key="8">
    <source>
        <dbReference type="SAM" id="MobiDB-lite"/>
    </source>
</evidence>
<dbReference type="Pfam" id="PF01189">
    <property type="entry name" value="Methyltr_RsmB-F"/>
    <property type="match status" value="1"/>
</dbReference>
<dbReference type="InterPro" id="IPR018314">
    <property type="entry name" value="RsmB/NOL1/NOP2-like_CS"/>
</dbReference>
<dbReference type="Pfam" id="PF17126">
    <property type="entry name" value="RsmF_methylt_CI"/>
    <property type="match status" value="1"/>
</dbReference>
<evidence type="ECO:0000256" key="2">
    <source>
        <dbReference type="ARBA" id="ARBA00022490"/>
    </source>
</evidence>
<dbReference type="PANTHER" id="PTHR22807:SF30">
    <property type="entry name" value="28S RRNA (CYTOSINE(4447)-C(5))-METHYLTRANSFERASE-RELATED"/>
    <property type="match status" value="1"/>
</dbReference>
<keyword evidence="2" id="KW-0963">Cytoplasm</keyword>
<dbReference type="CDD" id="cd02440">
    <property type="entry name" value="AdoMet_MTases"/>
    <property type="match status" value="1"/>
</dbReference>
<feature type="domain" description="SAM-dependent MTase RsmB/NOP-type" evidence="9">
    <location>
        <begin position="1"/>
        <end position="313"/>
    </location>
</feature>
<dbReference type="GO" id="GO:0032259">
    <property type="term" value="P:methylation"/>
    <property type="evidence" value="ECO:0007669"/>
    <property type="project" value="UniProtKB-KW"/>
</dbReference>
<organism evidence="10 11">
    <name type="scientific">Paenibacillus shirakamiensis</name>
    <dbReference type="NCBI Taxonomy" id="1265935"/>
    <lineage>
        <taxon>Bacteria</taxon>
        <taxon>Bacillati</taxon>
        <taxon>Bacillota</taxon>
        <taxon>Bacilli</taxon>
        <taxon>Bacillales</taxon>
        <taxon>Paenibacillaceae</taxon>
        <taxon>Paenibacillus</taxon>
    </lineage>
</organism>
<feature type="binding site" evidence="7">
    <location>
        <position position="161"/>
    </location>
    <ligand>
        <name>S-adenosyl-L-methionine</name>
        <dbReference type="ChEBI" id="CHEBI:59789"/>
    </ligand>
</feature>
<evidence type="ECO:0000313" key="10">
    <source>
        <dbReference type="EMBL" id="MBP2001266.1"/>
    </source>
</evidence>
<dbReference type="Pfam" id="PF17125">
    <property type="entry name" value="Methyltr_RsmF_N"/>
    <property type="match status" value="1"/>
</dbReference>
<dbReference type="GO" id="GO:0008168">
    <property type="term" value="F:methyltransferase activity"/>
    <property type="evidence" value="ECO:0007669"/>
    <property type="project" value="UniProtKB-KW"/>
</dbReference>
<keyword evidence="5 7" id="KW-0949">S-adenosyl-L-methionine</keyword>
<feature type="binding site" evidence="7">
    <location>
        <position position="135"/>
    </location>
    <ligand>
        <name>S-adenosyl-L-methionine</name>
        <dbReference type="ChEBI" id="CHEBI:59789"/>
    </ligand>
</feature>
<evidence type="ECO:0000256" key="6">
    <source>
        <dbReference type="ARBA" id="ARBA00022884"/>
    </source>
</evidence>
<dbReference type="InterPro" id="IPR001678">
    <property type="entry name" value="MeTrfase_RsmB-F_NOP2_dom"/>
</dbReference>
<dbReference type="RefSeq" id="WP_209862266.1">
    <property type="nucleotide sequence ID" value="NZ_JAGGLD010000003.1"/>
</dbReference>
<dbReference type="InterPro" id="IPR049560">
    <property type="entry name" value="MeTrfase_RsmB-F_NOP2_cat"/>
</dbReference>
<feature type="binding site" evidence="7">
    <location>
        <begin position="111"/>
        <end position="117"/>
    </location>
    <ligand>
        <name>S-adenosyl-L-methionine</name>
        <dbReference type="ChEBI" id="CHEBI:59789"/>
    </ligand>
</feature>
<dbReference type="InterPro" id="IPR023267">
    <property type="entry name" value="RCMT"/>
</dbReference>
<proteinExistence type="inferred from homology"/>
<dbReference type="PRINTS" id="PR02008">
    <property type="entry name" value="RCMTFAMILY"/>
</dbReference>
<name>A0ABS4JJV5_9BACL</name>
<evidence type="ECO:0000256" key="7">
    <source>
        <dbReference type="PROSITE-ProRule" id="PRU01023"/>
    </source>
</evidence>
<comment type="similarity">
    <text evidence="1 7">Belongs to the class I-like SAM-binding methyltransferase superfamily. RsmB/NOP family.</text>
</comment>
<dbReference type="Gene3D" id="3.30.70.1170">
    <property type="entry name" value="Sun protein, domain 3"/>
    <property type="match status" value="1"/>
</dbReference>
<evidence type="ECO:0000256" key="1">
    <source>
        <dbReference type="ARBA" id="ARBA00007494"/>
    </source>
</evidence>
<feature type="compositionally biased region" description="Basic and acidic residues" evidence="8">
    <location>
        <begin position="337"/>
        <end position="347"/>
    </location>
</feature>
<accession>A0ABS4JJV5</accession>
<protein>
    <submittedName>
        <fullName evidence="10">NOL1/NOP2/sun family putative RNA methylase</fullName>
    </submittedName>
</protein>
<sequence>MKTALPEAFIERMEQLLGEEYTSFIATYDQLYYSGLRINTLKIAPEAFEKKVPFKLQPIPWCPTGYYTEDGVKPGKHPYYHAGLYYIQEPSAMAPVEALDIQLDDRVLDLCAAPGGKSTQIAAKLQGTGLLVTNDISAERTKALAKNIELYGVRNAIVLNDSPERIANAFPNFFDRILIDAPCSGEGMFRKEPDMARQWEKHSVEKCEWMQQDILKSASALLAPGGTIVYSTCTFSPEENEAMIASFLDDHAEFNVMEVPKSWGTASGRPEWIDSSKSNEWSEESIKATAKCTRLWPHKIQGEGHFVAVLQHQGKRAERSHIAIEPVCIQSSAPPAETKRNRTESKGSRRGSSLHHKDTRSSMKPVAVESEILDGWNQFAQENLKLEDPGVPVLYGSNVYLSRLPKSSLNGLKTVRPGWYVGTVKHGRFIPGHPLAAALRSDEAVRSVNLSIEQGEAVRYLKGETLEISADRVLRNEDVAPKGFVLVLVDGISAGWGKWLDGILKNEYPAGWRWT</sequence>
<dbReference type="CDD" id="cd21147">
    <property type="entry name" value="RsmF_methylt_CTD1"/>
    <property type="match status" value="1"/>
</dbReference>
<dbReference type="SUPFAM" id="SSF53335">
    <property type="entry name" value="S-adenosyl-L-methionine-dependent methyltransferases"/>
    <property type="match status" value="1"/>
</dbReference>
<keyword evidence="3 7" id="KW-0489">Methyltransferase</keyword>
<dbReference type="InterPro" id="IPR029063">
    <property type="entry name" value="SAM-dependent_MTases_sf"/>
</dbReference>
<feature type="region of interest" description="Disordered" evidence="8">
    <location>
        <begin position="327"/>
        <end position="364"/>
    </location>
</feature>
<evidence type="ECO:0000256" key="4">
    <source>
        <dbReference type="ARBA" id="ARBA00022679"/>
    </source>
</evidence>
<dbReference type="InterPro" id="IPR031340">
    <property type="entry name" value="RsmF_methylt_CI"/>
</dbReference>
<evidence type="ECO:0000256" key="5">
    <source>
        <dbReference type="ARBA" id="ARBA00022691"/>
    </source>
</evidence>
<dbReference type="PROSITE" id="PS01153">
    <property type="entry name" value="NOL1_NOP2_SUN"/>
    <property type="match status" value="1"/>
</dbReference>
<feature type="binding site" evidence="7">
    <location>
        <position position="180"/>
    </location>
    <ligand>
        <name>S-adenosyl-L-methionine</name>
        <dbReference type="ChEBI" id="CHEBI:59789"/>
    </ligand>
</feature>
<feature type="active site" description="Nucleophile" evidence="7">
    <location>
        <position position="233"/>
    </location>
</feature>
<reference evidence="10 11" key="1">
    <citation type="submission" date="2021-03" db="EMBL/GenBank/DDBJ databases">
        <title>Genomic Encyclopedia of Type Strains, Phase IV (KMG-IV): sequencing the most valuable type-strain genomes for metagenomic binning, comparative biology and taxonomic classification.</title>
        <authorList>
            <person name="Goeker M."/>
        </authorList>
    </citation>
    <scope>NUCLEOTIDE SEQUENCE [LARGE SCALE GENOMIC DNA]</scope>
    <source>
        <strain evidence="10 11">DSM 26806</strain>
    </source>
</reference>
<evidence type="ECO:0000313" key="11">
    <source>
        <dbReference type="Proteomes" id="UP001519288"/>
    </source>
</evidence>
<dbReference type="PANTHER" id="PTHR22807">
    <property type="entry name" value="NOP2 YEAST -RELATED NOL1/NOP2/FMU SUN DOMAIN-CONTAINING"/>
    <property type="match status" value="1"/>
</dbReference>
<evidence type="ECO:0000256" key="3">
    <source>
        <dbReference type="ARBA" id="ARBA00022603"/>
    </source>
</evidence>
<gene>
    <name evidence="10" type="ORF">J2Z69_002309</name>
</gene>
<keyword evidence="6 7" id="KW-0694">RNA-binding</keyword>
<dbReference type="Gene3D" id="2.30.130.60">
    <property type="match status" value="1"/>
</dbReference>
<dbReference type="InterPro" id="IPR011023">
    <property type="entry name" value="Nop2p"/>
</dbReference>
<dbReference type="EMBL" id="JAGGLD010000003">
    <property type="protein sequence ID" value="MBP2001266.1"/>
    <property type="molecule type" value="Genomic_DNA"/>
</dbReference>
<evidence type="ECO:0000259" key="9">
    <source>
        <dbReference type="PROSITE" id="PS51686"/>
    </source>
</evidence>